<evidence type="ECO:0000256" key="2">
    <source>
        <dbReference type="ARBA" id="ARBA00022734"/>
    </source>
</evidence>
<keyword evidence="2" id="KW-0430">Lectin</keyword>
<dbReference type="Proteomes" id="UP001497516">
    <property type="component" value="Chromosome 8"/>
</dbReference>
<evidence type="ECO:0000256" key="1">
    <source>
        <dbReference type="ARBA" id="ARBA00007606"/>
    </source>
</evidence>
<feature type="domain" description="Legume lectin" evidence="3">
    <location>
        <begin position="6"/>
        <end position="85"/>
    </location>
</feature>
<proteinExistence type="inferred from homology"/>
<protein>
    <recommendedName>
        <fullName evidence="3">Legume lectin domain-containing protein</fullName>
    </recommendedName>
</protein>
<dbReference type="SUPFAM" id="SSF49899">
    <property type="entry name" value="Concanavalin A-like lectins/glucanases"/>
    <property type="match status" value="1"/>
</dbReference>
<keyword evidence="5" id="KW-1185">Reference proteome</keyword>
<dbReference type="GO" id="GO:0030246">
    <property type="term" value="F:carbohydrate binding"/>
    <property type="evidence" value="ECO:0007669"/>
    <property type="project" value="UniProtKB-KW"/>
</dbReference>
<dbReference type="InterPro" id="IPR013320">
    <property type="entry name" value="ConA-like_dom_sf"/>
</dbReference>
<sequence>MVPESPPTGGHGIAFVISPTTDFTHAVASQHLGLFNSTNMGSESNHVVDVELDAMRNPDFQDIDDNHIGLDLNILISTPSAPVSYVSDADGVNRTLCLLSGDQI</sequence>
<gene>
    <name evidence="4" type="ORF">LTRI10_LOCUS49171</name>
</gene>
<dbReference type="Pfam" id="PF00139">
    <property type="entry name" value="Lectin_legB"/>
    <property type="match status" value="1"/>
</dbReference>
<dbReference type="AlphaFoldDB" id="A0AAV2GJN9"/>
<dbReference type="Gene3D" id="2.60.120.200">
    <property type="match status" value="1"/>
</dbReference>
<reference evidence="4 5" key="1">
    <citation type="submission" date="2024-04" db="EMBL/GenBank/DDBJ databases">
        <authorList>
            <person name="Fracassetti M."/>
        </authorList>
    </citation>
    <scope>NUCLEOTIDE SEQUENCE [LARGE SCALE GENOMIC DNA]</scope>
</reference>
<comment type="similarity">
    <text evidence="1">Belongs to the leguminous lectin family.</text>
</comment>
<name>A0AAV2GJN9_9ROSI</name>
<dbReference type="PANTHER" id="PTHR32401">
    <property type="entry name" value="CONCANAVALIN A-LIKE LECTIN FAMILY PROTEIN"/>
    <property type="match status" value="1"/>
</dbReference>
<evidence type="ECO:0000313" key="4">
    <source>
        <dbReference type="EMBL" id="CAL1409690.1"/>
    </source>
</evidence>
<evidence type="ECO:0000313" key="5">
    <source>
        <dbReference type="Proteomes" id="UP001497516"/>
    </source>
</evidence>
<evidence type="ECO:0000259" key="3">
    <source>
        <dbReference type="Pfam" id="PF00139"/>
    </source>
</evidence>
<dbReference type="EMBL" id="OZ034821">
    <property type="protein sequence ID" value="CAL1409690.1"/>
    <property type="molecule type" value="Genomic_DNA"/>
</dbReference>
<dbReference type="InterPro" id="IPR001220">
    <property type="entry name" value="Legume_lectin_dom"/>
</dbReference>
<dbReference type="InterPro" id="IPR050258">
    <property type="entry name" value="Leguminous_Lectin"/>
</dbReference>
<dbReference type="PANTHER" id="PTHR32401:SF51">
    <property type="entry name" value="NON-SPECIFIC SERINE_THREONINE PROTEIN KINASE"/>
    <property type="match status" value="1"/>
</dbReference>
<accession>A0AAV2GJN9</accession>
<organism evidence="4 5">
    <name type="scientific">Linum trigynum</name>
    <dbReference type="NCBI Taxonomy" id="586398"/>
    <lineage>
        <taxon>Eukaryota</taxon>
        <taxon>Viridiplantae</taxon>
        <taxon>Streptophyta</taxon>
        <taxon>Embryophyta</taxon>
        <taxon>Tracheophyta</taxon>
        <taxon>Spermatophyta</taxon>
        <taxon>Magnoliopsida</taxon>
        <taxon>eudicotyledons</taxon>
        <taxon>Gunneridae</taxon>
        <taxon>Pentapetalae</taxon>
        <taxon>rosids</taxon>
        <taxon>fabids</taxon>
        <taxon>Malpighiales</taxon>
        <taxon>Linaceae</taxon>
        <taxon>Linum</taxon>
    </lineage>
</organism>